<name>A0A0F9RZZ1_9ZZZZ</name>
<reference evidence="5" key="1">
    <citation type="journal article" date="2015" name="Nature">
        <title>Complex archaea that bridge the gap between prokaryotes and eukaryotes.</title>
        <authorList>
            <person name="Spang A."/>
            <person name="Saw J.H."/>
            <person name="Jorgensen S.L."/>
            <person name="Zaremba-Niedzwiedzka K."/>
            <person name="Martijn J."/>
            <person name="Lind A.E."/>
            <person name="van Eijk R."/>
            <person name="Schleper C."/>
            <person name="Guy L."/>
            <person name="Ettema T.J."/>
        </authorList>
    </citation>
    <scope>NUCLEOTIDE SEQUENCE</scope>
</reference>
<dbReference type="SUPFAM" id="SSF50891">
    <property type="entry name" value="Cyclophilin-like"/>
    <property type="match status" value="1"/>
</dbReference>
<evidence type="ECO:0000256" key="1">
    <source>
        <dbReference type="ARBA" id="ARBA00013194"/>
    </source>
</evidence>
<dbReference type="PROSITE" id="PS50072">
    <property type="entry name" value="CSA_PPIASE_2"/>
    <property type="match status" value="1"/>
</dbReference>
<dbReference type="InterPro" id="IPR029000">
    <property type="entry name" value="Cyclophilin-like_dom_sf"/>
</dbReference>
<comment type="caution">
    <text evidence="5">The sequence shown here is derived from an EMBL/GenBank/DDBJ whole genome shotgun (WGS) entry which is preliminary data.</text>
</comment>
<dbReference type="PROSITE" id="PS00170">
    <property type="entry name" value="CSA_PPIASE_1"/>
    <property type="match status" value="1"/>
</dbReference>
<dbReference type="InterPro" id="IPR020892">
    <property type="entry name" value="Cyclophilin-type_PPIase_CS"/>
</dbReference>
<dbReference type="EMBL" id="LAZR01000637">
    <property type="protein sequence ID" value="KKN62045.1"/>
    <property type="molecule type" value="Genomic_DNA"/>
</dbReference>
<dbReference type="InterPro" id="IPR024936">
    <property type="entry name" value="Cyclophilin-type_PPIase"/>
</dbReference>
<evidence type="ECO:0000256" key="3">
    <source>
        <dbReference type="ARBA" id="ARBA00023235"/>
    </source>
</evidence>
<dbReference type="InterPro" id="IPR044665">
    <property type="entry name" value="E_coli_cyclophilin_A-like"/>
</dbReference>
<keyword evidence="2" id="KW-0697">Rotamase</keyword>
<dbReference type="GO" id="GO:0003755">
    <property type="term" value="F:peptidyl-prolyl cis-trans isomerase activity"/>
    <property type="evidence" value="ECO:0007669"/>
    <property type="project" value="UniProtKB-KW"/>
</dbReference>
<sequence length="195" mass="21673">MFKKLFLIISILGVLMAFATTIQANKTNPKVIMKTSMGDITIELYPDKAPITVKNFFSYVDEKFFDGTIFHRVMKGFMIQGGGLTPDFTEKSTKPTIKNEAANKLKNKRGTIAMARMPDKDSATSQFFINHVDNPGLDHRNNTPEGYGYAVFGKVINGMDVVDAIANVTIMTKSGRANVPKETITIISIRRVEND</sequence>
<dbReference type="AlphaFoldDB" id="A0A0F9RZZ1"/>
<dbReference type="GO" id="GO:0006457">
    <property type="term" value="P:protein folding"/>
    <property type="evidence" value="ECO:0007669"/>
    <property type="project" value="InterPro"/>
</dbReference>
<evidence type="ECO:0000256" key="2">
    <source>
        <dbReference type="ARBA" id="ARBA00023110"/>
    </source>
</evidence>
<evidence type="ECO:0000313" key="5">
    <source>
        <dbReference type="EMBL" id="KKN62045.1"/>
    </source>
</evidence>
<dbReference type="Gene3D" id="2.40.100.10">
    <property type="entry name" value="Cyclophilin-like"/>
    <property type="match status" value="1"/>
</dbReference>
<dbReference type="EC" id="5.2.1.8" evidence="1"/>
<accession>A0A0F9RZZ1</accession>
<proteinExistence type="predicted"/>
<dbReference type="PIRSF" id="PIRSF001467">
    <property type="entry name" value="Peptidylpro_ismrse"/>
    <property type="match status" value="1"/>
</dbReference>
<protein>
    <recommendedName>
        <fullName evidence="1">peptidylprolyl isomerase</fullName>
        <ecNumber evidence="1">5.2.1.8</ecNumber>
    </recommendedName>
</protein>
<evidence type="ECO:0000259" key="4">
    <source>
        <dbReference type="PROSITE" id="PS50072"/>
    </source>
</evidence>
<gene>
    <name evidence="5" type="ORF">LCGC14_0515970</name>
</gene>
<dbReference type="InterPro" id="IPR002130">
    <property type="entry name" value="Cyclophilin-type_PPIase_dom"/>
</dbReference>
<organism evidence="5">
    <name type="scientific">marine sediment metagenome</name>
    <dbReference type="NCBI Taxonomy" id="412755"/>
    <lineage>
        <taxon>unclassified sequences</taxon>
        <taxon>metagenomes</taxon>
        <taxon>ecological metagenomes</taxon>
    </lineage>
</organism>
<feature type="domain" description="PPIase cyclophilin-type" evidence="4">
    <location>
        <begin position="35"/>
        <end position="191"/>
    </location>
</feature>
<keyword evidence="3" id="KW-0413">Isomerase</keyword>
<dbReference type="Pfam" id="PF00160">
    <property type="entry name" value="Pro_isomerase"/>
    <property type="match status" value="1"/>
</dbReference>
<dbReference type="PRINTS" id="PR00153">
    <property type="entry name" value="CSAPPISMRASE"/>
</dbReference>
<dbReference type="PANTHER" id="PTHR43246">
    <property type="entry name" value="PEPTIDYL-PROLYL CIS-TRANS ISOMERASE CYP38, CHLOROPLASTIC"/>
    <property type="match status" value="1"/>
</dbReference>